<dbReference type="EMBL" id="JASCZI010244908">
    <property type="protein sequence ID" value="MED6214419.1"/>
    <property type="molecule type" value="Genomic_DNA"/>
</dbReference>
<name>A0ABU6YWT6_9FABA</name>
<evidence type="ECO:0000256" key="1">
    <source>
        <dbReference type="SAM" id="MobiDB-lite"/>
    </source>
</evidence>
<gene>
    <name evidence="2" type="ORF">PIB30_102934</name>
</gene>
<sequence>MSQTWPKHDTHMAQQARKARYPHQHTTFGPRFWGHQMWPPSQAHQGERAKGSLESKKKGKQSYSNSNRGLTPRRHYPCLGVAEPPSPFSLIQHPTPRCDARRLGMDKAARKMTLHQGLNA</sequence>
<evidence type="ECO:0000313" key="2">
    <source>
        <dbReference type="EMBL" id="MED6214419.1"/>
    </source>
</evidence>
<organism evidence="2 3">
    <name type="scientific">Stylosanthes scabra</name>
    <dbReference type="NCBI Taxonomy" id="79078"/>
    <lineage>
        <taxon>Eukaryota</taxon>
        <taxon>Viridiplantae</taxon>
        <taxon>Streptophyta</taxon>
        <taxon>Embryophyta</taxon>
        <taxon>Tracheophyta</taxon>
        <taxon>Spermatophyta</taxon>
        <taxon>Magnoliopsida</taxon>
        <taxon>eudicotyledons</taxon>
        <taxon>Gunneridae</taxon>
        <taxon>Pentapetalae</taxon>
        <taxon>rosids</taxon>
        <taxon>fabids</taxon>
        <taxon>Fabales</taxon>
        <taxon>Fabaceae</taxon>
        <taxon>Papilionoideae</taxon>
        <taxon>50 kb inversion clade</taxon>
        <taxon>dalbergioids sensu lato</taxon>
        <taxon>Dalbergieae</taxon>
        <taxon>Pterocarpus clade</taxon>
        <taxon>Stylosanthes</taxon>
    </lineage>
</organism>
<keyword evidence="3" id="KW-1185">Reference proteome</keyword>
<proteinExistence type="predicted"/>
<evidence type="ECO:0000313" key="3">
    <source>
        <dbReference type="Proteomes" id="UP001341840"/>
    </source>
</evidence>
<feature type="compositionally biased region" description="Basic and acidic residues" evidence="1">
    <location>
        <begin position="1"/>
        <end position="11"/>
    </location>
</feature>
<reference evidence="2 3" key="1">
    <citation type="journal article" date="2023" name="Plants (Basel)">
        <title>Bridging the Gap: Combining Genomics and Transcriptomics Approaches to Understand Stylosanthes scabra, an Orphan Legume from the Brazilian Caatinga.</title>
        <authorList>
            <person name="Ferreira-Neto J.R.C."/>
            <person name="da Silva M.D."/>
            <person name="Binneck E."/>
            <person name="de Melo N.F."/>
            <person name="da Silva R.H."/>
            <person name="de Melo A.L.T.M."/>
            <person name="Pandolfi V."/>
            <person name="Bustamante F.O."/>
            <person name="Brasileiro-Vidal A.C."/>
            <person name="Benko-Iseppon A.M."/>
        </authorList>
    </citation>
    <scope>NUCLEOTIDE SEQUENCE [LARGE SCALE GENOMIC DNA]</scope>
    <source>
        <tissue evidence="2">Leaves</tissue>
    </source>
</reference>
<feature type="compositionally biased region" description="Basic and acidic residues" evidence="1">
    <location>
        <begin position="45"/>
        <end position="56"/>
    </location>
</feature>
<dbReference type="Proteomes" id="UP001341840">
    <property type="component" value="Unassembled WGS sequence"/>
</dbReference>
<protein>
    <submittedName>
        <fullName evidence="2">Uncharacterized protein</fullName>
    </submittedName>
</protein>
<comment type="caution">
    <text evidence="2">The sequence shown here is derived from an EMBL/GenBank/DDBJ whole genome shotgun (WGS) entry which is preliminary data.</text>
</comment>
<accession>A0ABU6YWT6</accession>
<feature type="region of interest" description="Disordered" evidence="1">
    <location>
        <begin position="1"/>
        <end position="78"/>
    </location>
</feature>